<organism evidence="5">
    <name type="scientific">bioreactor metagenome</name>
    <dbReference type="NCBI Taxonomy" id="1076179"/>
    <lineage>
        <taxon>unclassified sequences</taxon>
        <taxon>metagenomes</taxon>
        <taxon>ecological metagenomes</taxon>
    </lineage>
</organism>
<sequence length="254" mass="28639">MIFKKKIGLVLGGGGARGFFHMGVIKAIQELNIIIDEIAGTSIGAIIGVIYASNPKIDFEKMANELDFLEIFKILALVKNKDLNKNIEEFLKKYVGVENFSDLKIRCRFNATDINQRKEIVFDSGKIFPALIGSISIPGVFKPLKYEENYLIDGGVSNNIPITLIDKAKKILVSDITGPIKKIDEKTLATDVLYSSIAVMQQKISLEKAKDTKKEIIYLNLDDDKTFILDFRKKNYQYLIDMGYESVMKVKNKL</sequence>
<proteinExistence type="predicted"/>
<evidence type="ECO:0000256" key="3">
    <source>
        <dbReference type="ARBA" id="ARBA00023098"/>
    </source>
</evidence>
<dbReference type="AlphaFoldDB" id="A0A644Z5G8"/>
<dbReference type="InterPro" id="IPR002641">
    <property type="entry name" value="PNPLA_dom"/>
</dbReference>
<keyword evidence="1" id="KW-0378">Hydrolase</keyword>
<dbReference type="InterPro" id="IPR016035">
    <property type="entry name" value="Acyl_Trfase/lysoPLipase"/>
</dbReference>
<accession>A0A644Z5G8</accession>
<dbReference type="InterPro" id="IPR050301">
    <property type="entry name" value="NTE"/>
</dbReference>
<comment type="caution">
    <text evidence="5">The sequence shown here is derived from an EMBL/GenBank/DDBJ whole genome shotgun (WGS) entry which is preliminary data.</text>
</comment>
<evidence type="ECO:0000259" key="4">
    <source>
        <dbReference type="PROSITE" id="PS51635"/>
    </source>
</evidence>
<dbReference type="Gene3D" id="3.40.1090.10">
    <property type="entry name" value="Cytosolic phospholipase A2 catalytic domain"/>
    <property type="match status" value="2"/>
</dbReference>
<dbReference type="PANTHER" id="PTHR14226">
    <property type="entry name" value="NEUROPATHY TARGET ESTERASE/SWISS CHEESE D.MELANOGASTER"/>
    <property type="match status" value="1"/>
</dbReference>
<dbReference type="Pfam" id="PF01734">
    <property type="entry name" value="Patatin"/>
    <property type="match status" value="1"/>
</dbReference>
<dbReference type="GO" id="GO:0016787">
    <property type="term" value="F:hydrolase activity"/>
    <property type="evidence" value="ECO:0007669"/>
    <property type="project" value="UniProtKB-KW"/>
</dbReference>
<feature type="domain" description="PNPLA" evidence="4">
    <location>
        <begin position="9"/>
        <end position="166"/>
    </location>
</feature>
<dbReference type="SUPFAM" id="SSF52151">
    <property type="entry name" value="FabD/lysophospholipase-like"/>
    <property type="match status" value="1"/>
</dbReference>
<keyword evidence="3" id="KW-0443">Lipid metabolism</keyword>
<dbReference type="EMBL" id="VSSQ01007499">
    <property type="protein sequence ID" value="MPM36106.1"/>
    <property type="molecule type" value="Genomic_DNA"/>
</dbReference>
<protein>
    <recommendedName>
        <fullName evidence="4">PNPLA domain-containing protein</fullName>
    </recommendedName>
</protein>
<keyword evidence="2" id="KW-0442">Lipid degradation</keyword>
<name>A0A644Z5G8_9ZZZZ</name>
<reference evidence="5" key="1">
    <citation type="submission" date="2019-08" db="EMBL/GenBank/DDBJ databases">
        <authorList>
            <person name="Kucharzyk K."/>
            <person name="Murdoch R.W."/>
            <person name="Higgins S."/>
            <person name="Loffler F."/>
        </authorList>
    </citation>
    <scope>NUCLEOTIDE SEQUENCE</scope>
</reference>
<gene>
    <name evidence="5" type="ORF">SDC9_82701</name>
</gene>
<evidence type="ECO:0000313" key="5">
    <source>
        <dbReference type="EMBL" id="MPM36106.1"/>
    </source>
</evidence>
<dbReference type="PROSITE" id="PS51635">
    <property type="entry name" value="PNPLA"/>
    <property type="match status" value="1"/>
</dbReference>
<evidence type="ECO:0000256" key="1">
    <source>
        <dbReference type="ARBA" id="ARBA00022801"/>
    </source>
</evidence>
<dbReference type="PANTHER" id="PTHR14226:SF29">
    <property type="entry name" value="NEUROPATHY TARGET ESTERASE SWS"/>
    <property type="match status" value="1"/>
</dbReference>
<dbReference type="GO" id="GO:0016042">
    <property type="term" value="P:lipid catabolic process"/>
    <property type="evidence" value="ECO:0007669"/>
    <property type="project" value="UniProtKB-KW"/>
</dbReference>
<evidence type="ECO:0000256" key="2">
    <source>
        <dbReference type="ARBA" id="ARBA00022963"/>
    </source>
</evidence>